<comment type="catalytic activity">
    <reaction evidence="4">
        <text>S-methyl-5'-thioadenosine + phosphate = 5-(methylsulfanyl)-alpha-D-ribose 1-phosphate + adenine</text>
        <dbReference type="Rhea" id="RHEA:11852"/>
        <dbReference type="ChEBI" id="CHEBI:16708"/>
        <dbReference type="ChEBI" id="CHEBI:17509"/>
        <dbReference type="ChEBI" id="CHEBI:43474"/>
        <dbReference type="ChEBI" id="CHEBI:58533"/>
        <dbReference type="EC" id="2.4.2.28"/>
    </reaction>
</comment>
<organism evidence="6 7">
    <name type="scientific">Tunturiibacter empetritectus</name>
    <dbReference type="NCBI Taxonomy" id="3069691"/>
    <lineage>
        <taxon>Bacteria</taxon>
        <taxon>Pseudomonadati</taxon>
        <taxon>Acidobacteriota</taxon>
        <taxon>Terriglobia</taxon>
        <taxon>Terriglobales</taxon>
        <taxon>Acidobacteriaceae</taxon>
        <taxon>Tunturiibacter</taxon>
    </lineage>
</organism>
<feature type="binding site" evidence="4">
    <location>
        <position position="195"/>
    </location>
    <ligand>
        <name>phosphate</name>
        <dbReference type="ChEBI" id="CHEBI:43474"/>
    </ligand>
</feature>
<reference evidence="6" key="1">
    <citation type="submission" date="2020-08" db="EMBL/GenBank/DDBJ databases">
        <title>Genomic Encyclopedia of Type Strains, Phase IV (KMG-V): Genome sequencing to study the core and pangenomes of soil and plant-associated prokaryotes.</title>
        <authorList>
            <person name="Whitman W."/>
        </authorList>
    </citation>
    <scope>NUCLEOTIDE SEQUENCE [LARGE SCALE GENOMIC DNA]</scope>
    <source>
        <strain evidence="6">M8UP27</strain>
    </source>
</reference>
<evidence type="ECO:0000313" key="7">
    <source>
        <dbReference type="Proteomes" id="UP000568106"/>
    </source>
</evidence>
<dbReference type="CDD" id="cd09010">
    <property type="entry name" value="MTAP_SsMTAPII_like_MTIP"/>
    <property type="match status" value="1"/>
</dbReference>
<dbReference type="GO" id="GO:0019509">
    <property type="term" value="P:L-methionine salvage from methylthioadenosine"/>
    <property type="evidence" value="ECO:0007669"/>
    <property type="project" value="UniProtKB-UniRule"/>
</dbReference>
<dbReference type="Pfam" id="PF01048">
    <property type="entry name" value="PNP_UDP_1"/>
    <property type="match status" value="1"/>
</dbReference>
<dbReference type="NCBIfam" id="TIGR01694">
    <property type="entry name" value="MTAP"/>
    <property type="match status" value="1"/>
</dbReference>
<dbReference type="GO" id="GO:0006166">
    <property type="term" value="P:purine ribonucleoside salvage"/>
    <property type="evidence" value="ECO:0007669"/>
    <property type="project" value="UniProtKB-KW"/>
</dbReference>
<dbReference type="InterPro" id="IPR018099">
    <property type="entry name" value="Purine_phosphorylase-2_CS"/>
</dbReference>
<comment type="function">
    <text evidence="4">Catalyzes the reversible phosphorylation of S-methyl-5'-thioadenosine (MTA) to adenine and 5-methylthioribose-1-phosphate. Involved in the breakdown of MTA, a major by-product of polyamine biosynthesis. Responsible for the first step in the methionine salvage pathway after MTA has been generated from S-adenosylmethionine. Has broad substrate specificity with 6-aminopurine nucleosides as preferred substrates.</text>
</comment>
<sequence length="297" mass="32208">MSAKGSDSILKKAEIGIIGGSGLYAMPGLTNVREERLTTPFGEPSDAFVLGELEGRNVAFLARHGRGHRILPSELNFRANIFAMKMLGVDTILSVSAVGSLKEEHKPTDFVIPDQFIDRTFARASTFFGEGIVAHVAFGDPICAPLAEVLKKACDTVGVVGKLGGTYVCMEGPQFSTRAESNLYRSWGADVIGMTNLQEAKLAREAELCYATVAMVTDYDCWREGHDDVTVDQIVAVMHQNADNASKVVRAAVAAMPVDMTKGCACVDALKYAILTDRKVIPEETKQKLSLLLDRYL</sequence>
<dbReference type="Proteomes" id="UP000568106">
    <property type="component" value="Unassembled WGS sequence"/>
</dbReference>
<name>A0A7W8IL08_9BACT</name>
<dbReference type="AlphaFoldDB" id="A0A7W8IL08"/>
<dbReference type="InterPro" id="IPR000845">
    <property type="entry name" value="Nucleoside_phosphorylase_d"/>
</dbReference>
<evidence type="ECO:0000259" key="5">
    <source>
        <dbReference type="Pfam" id="PF01048"/>
    </source>
</evidence>
<dbReference type="UniPathway" id="UPA00904">
    <property type="reaction ID" value="UER00873"/>
</dbReference>
<dbReference type="Gene3D" id="3.40.50.1580">
    <property type="entry name" value="Nucleoside phosphorylase domain"/>
    <property type="match status" value="1"/>
</dbReference>
<comment type="caution">
    <text evidence="6">The sequence shown here is derived from an EMBL/GenBank/DDBJ whole genome shotgun (WGS) entry which is preliminary data.</text>
</comment>
<comment type="subunit">
    <text evidence="4">Homohexamer. Dimer of a homotrimer.</text>
</comment>
<dbReference type="InterPro" id="IPR010044">
    <property type="entry name" value="MTAP"/>
</dbReference>
<keyword evidence="1 4" id="KW-0328">Glycosyltransferase</keyword>
<evidence type="ECO:0000256" key="2">
    <source>
        <dbReference type="ARBA" id="ARBA00022679"/>
    </source>
</evidence>
<feature type="binding site" evidence="4">
    <location>
        <begin position="63"/>
        <end position="64"/>
    </location>
    <ligand>
        <name>phosphate</name>
        <dbReference type="ChEBI" id="CHEBI:43474"/>
    </ligand>
</feature>
<gene>
    <name evidence="4" type="primary">mtnP</name>
    <name evidence="6" type="ORF">HDF09_003723</name>
</gene>
<feature type="binding site" evidence="4">
    <location>
        <begin position="96"/>
        <end position="97"/>
    </location>
    <ligand>
        <name>phosphate</name>
        <dbReference type="ChEBI" id="CHEBI:43474"/>
    </ligand>
</feature>
<dbReference type="EC" id="2.4.2.28" evidence="4"/>
<keyword evidence="7" id="KW-1185">Reference proteome</keyword>
<feature type="binding site" evidence="4">
    <location>
        <position position="194"/>
    </location>
    <ligand>
        <name>substrate</name>
    </ligand>
</feature>
<protein>
    <recommendedName>
        <fullName evidence="4">S-methyl-5'-thioadenosine phosphorylase</fullName>
        <ecNumber evidence="4">2.4.2.28</ecNumber>
    </recommendedName>
    <alternativeName>
        <fullName evidence="4">5'-methylthioadenosine phosphorylase</fullName>
        <shortName evidence="4">MTA phosphorylase</shortName>
        <shortName evidence="4">MTAP</shortName>
    </alternativeName>
</protein>
<feature type="binding site" evidence="4">
    <location>
        <begin position="218"/>
        <end position="220"/>
    </location>
    <ligand>
        <name>substrate</name>
    </ligand>
</feature>
<dbReference type="HAMAP" id="MF_01963">
    <property type="entry name" value="MTAP"/>
    <property type="match status" value="1"/>
</dbReference>
<feature type="domain" description="Nucleoside phosphorylase" evidence="5">
    <location>
        <begin position="14"/>
        <end position="253"/>
    </location>
</feature>
<feature type="site" description="Important for substrate specificity" evidence="4">
    <location>
        <position position="176"/>
    </location>
</feature>
<feature type="site" description="Important for substrate specificity" evidence="4">
    <location>
        <position position="231"/>
    </location>
</feature>
<dbReference type="EMBL" id="JACHDY010000006">
    <property type="protein sequence ID" value="MBB5319024.1"/>
    <property type="molecule type" value="Genomic_DNA"/>
</dbReference>
<keyword evidence="3 4" id="KW-0660">Purine salvage</keyword>
<evidence type="ECO:0000256" key="3">
    <source>
        <dbReference type="ARBA" id="ARBA00022726"/>
    </source>
</evidence>
<dbReference type="PROSITE" id="PS01240">
    <property type="entry name" value="PNP_MTAP_2"/>
    <property type="match status" value="1"/>
</dbReference>
<dbReference type="GO" id="GO:0005829">
    <property type="term" value="C:cytosol"/>
    <property type="evidence" value="ECO:0007669"/>
    <property type="project" value="TreeGrafter"/>
</dbReference>
<accession>A0A7W8IL08</accession>
<evidence type="ECO:0000313" key="6">
    <source>
        <dbReference type="EMBL" id="MBB5319024.1"/>
    </source>
</evidence>
<dbReference type="PANTHER" id="PTHR42679:SF2">
    <property type="entry name" value="S-METHYL-5'-THIOADENOSINE PHOSPHORYLASE"/>
    <property type="match status" value="1"/>
</dbReference>
<proteinExistence type="inferred from homology"/>
<comment type="similarity">
    <text evidence="4">Belongs to the PNP/MTAP phosphorylase family. MTAP subfamily.</text>
</comment>
<evidence type="ECO:0000256" key="1">
    <source>
        <dbReference type="ARBA" id="ARBA00022676"/>
    </source>
</evidence>
<dbReference type="InterPro" id="IPR035994">
    <property type="entry name" value="Nucleoside_phosphorylase_sf"/>
</dbReference>
<keyword evidence="2 4" id="KW-0808">Transferase</keyword>
<comment type="pathway">
    <text evidence="4">Amino-acid biosynthesis; L-methionine biosynthesis via salvage pathway; S-methyl-5-thio-alpha-D-ribose 1-phosphate from S-methyl-5'-thioadenosine (phosphorylase route): step 1/1.</text>
</comment>
<dbReference type="PANTHER" id="PTHR42679">
    <property type="entry name" value="S-METHYL-5'-THIOADENOSINE PHOSPHORYLASE"/>
    <property type="match status" value="1"/>
</dbReference>
<dbReference type="GO" id="GO:0017061">
    <property type="term" value="F:S-methyl-5-thioadenosine phosphorylase activity"/>
    <property type="evidence" value="ECO:0007669"/>
    <property type="project" value="UniProtKB-UniRule"/>
</dbReference>
<dbReference type="SUPFAM" id="SSF53167">
    <property type="entry name" value="Purine and uridine phosphorylases"/>
    <property type="match status" value="1"/>
</dbReference>
<dbReference type="FunFam" id="3.40.50.1580:FF:000012">
    <property type="entry name" value="Probable 6-oxopurine nucleoside phosphorylase"/>
    <property type="match status" value="1"/>
</dbReference>
<evidence type="ECO:0000256" key="4">
    <source>
        <dbReference type="HAMAP-Rule" id="MF_01963"/>
    </source>
</evidence>
<feature type="binding site" evidence="4">
    <location>
        <position position="21"/>
    </location>
    <ligand>
        <name>phosphate</name>
        <dbReference type="ChEBI" id="CHEBI:43474"/>
    </ligand>
</feature>